<dbReference type="KEGG" id="cgv:CGLAU_09990"/>
<name>A0A1Q2HYK7_9CORY</name>
<sequence>MRPFLVHLIDENATTIRVGPMTLCPIHVRVTSGYRQRAKILACFYQGLNRVEDDRQWIPQKPLVLAL</sequence>
<evidence type="ECO:0000313" key="1">
    <source>
        <dbReference type="EMBL" id="AQQ15946.1"/>
    </source>
</evidence>
<evidence type="ECO:0000313" key="2">
    <source>
        <dbReference type="Proteomes" id="UP000217209"/>
    </source>
</evidence>
<dbReference type="EMBL" id="CP019688">
    <property type="protein sequence ID" value="AQQ15946.1"/>
    <property type="molecule type" value="Genomic_DNA"/>
</dbReference>
<accession>A0A1Q2HYK7</accession>
<dbReference type="Proteomes" id="UP000217209">
    <property type="component" value="Chromosome"/>
</dbReference>
<keyword evidence="2" id="KW-1185">Reference proteome</keyword>
<reference evidence="1 2" key="1">
    <citation type="submission" date="2016-12" db="EMBL/GenBank/DDBJ databases">
        <authorList>
            <person name="Song W.-J."/>
            <person name="Kurnit D.M."/>
        </authorList>
    </citation>
    <scope>NUCLEOTIDE SEQUENCE [LARGE SCALE GENOMIC DNA]</scope>
    <source>
        <strain evidence="1 2">DSM 30827</strain>
    </source>
</reference>
<proteinExistence type="predicted"/>
<organism evidence="1 2">
    <name type="scientific">Corynebacterium glaucum</name>
    <dbReference type="NCBI Taxonomy" id="187491"/>
    <lineage>
        <taxon>Bacteria</taxon>
        <taxon>Bacillati</taxon>
        <taxon>Actinomycetota</taxon>
        <taxon>Actinomycetes</taxon>
        <taxon>Mycobacteriales</taxon>
        <taxon>Corynebacteriaceae</taxon>
        <taxon>Corynebacterium</taxon>
    </lineage>
</organism>
<gene>
    <name evidence="1" type="ORF">CGLAU_09990</name>
</gene>
<dbReference type="AlphaFoldDB" id="A0A1Q2HYK7"/>
<protein>
    <submittedName>
        <fullName evidence="1">Uncharacterized protein</fullName>
    </submittedName>
</protein>